<dbReference type="RefSeq" id="WP_085936146.1">
    <property type="nucleotide sequence ID" value="NZ_FUWJ01000007.1"/>
</dbReference>
<keyword evidence="1" id="KW-0472">Membrane</keyword>
<organism evidence="2 3">
    <name type="scientific">Enhydrobacter aerosaccus</name>
    <dbReference type="NCBI Taxonomy" id="225324"/>
    <lineage>
        <taxon>Bacteria</taxon>
        <taxon>Pseudomonadati</taxon>
        <taxon>Pseudomonadota</taxon>
        <taxon>Alphaproteobacteria</taxon>
        <taxon>Hyphomicrobiales</taxon>
        <taxon>Enhydrobacter</taxon>
    </lineage>
</organism>
<gene>
    <name evidence="2" type="ORF">SAMN02745126_04483</name>
</gene>
<proteinExistence type="predicted"/>
<dbReference type="Proteomes" id="UP000190092">
    <property type="component" value="Unassembled WGS sequence"/>
</dbReference>
<evidence type="ECO:0000313" key="3">
    <source>
        <dbReference type="Proteomes" id="UP000190092"/>
    </source>
</evidence>
<dbReference type="EMBL" id="FUWJ01000007">
    <property type="protein sequence ID" value="SKA25044.1"/>
    <property type="molecule type" value="Genomic_DNA"/>
</dbReference>
<reference evidence="3" key="1">
    <citation type="submission" date="2017-02" db="EMBL/GenBank/DDBJ databases">
        <authorList>
            <person name="Varghese N."/>
            <person name="Submissions S."/>
        </authorList>
    </citation>
    <scope>NUCLEOTIDE SEQUENCE [LARGE SCALE GENOMIC DNA]</scope>
    <source>
        <strain evidence="3">ATCC 27094</strain>
    </source>
</reference>
<accession>A0A1T4S9W9</accession>
<keyword evidence="1" id="KW-1133">Transmembrane helix</keyword>
<dbReference type="AlphaFoldDB" id="A0A1T4S9W9"/>
<sequence>MSRAFGLGVVAYVVPTFVIAYPWHLTVFAPSYHALAMYRDDVIVPLGLLSMLVQGVLFSWVYPRVFAKRQSVLRNGLLYGLAIGLLSWSFTTLAVAAKNVMTSVPLYLTLETGFTLVQFIVVGPLIALAHRR</sequence>
<feature type="transmembrane region" description="Helical" evidence="1">
    <location>
        <begin position="44"/>
        <end position="65"/>
    </location>
</feature>
<protein>
    <submittedName>
        <fullName evidence="2">Uncharacterized protein</fullName>
    </submittedName>
</protein>
<keyword evidence="3" id="KW-1185">Reference proteome</keyword>
<keyword evidence="1" id="KW-0812">Transmembrane</keyword>
<evidence type="ECO:0000256" key="1">
    <source>
        <dbReference type="SAM" id="Phobius"/>
    </source>
</evidence>
<name>A0A1T4S9W9_9HYPH</name>
<dbReference type="STRING" id="225324.SAMN02745126_04483"/>
<feature type="transmembrane region" description="Helical" evidence="1">
    <location>
        <begin position="77"/>
        <end position="96"/>
    </location>
</feature>
<dbReference type="OrthoDB" id="7062900at2"/>
<evidence type="ECO:0000313" key="2">
    <source>
        <dbReference type="EMBL" id="SKA25044.1"/>
    </source>
</evidence>
<feature type="transmembrane region" description="Helical" evidence="1">
    <location>
        <begin position="108"/>
        <end position="129"/>
    </location>
</feature>